<evidence type="ECO:0000313" key="4">
    <source>
        <dbReference type="EMBL" id="ADE55769.1"/>
    </source>
</evidence>
<dbReference type="STRING" id="583355.Caka_2754"/>
<keyword evidence="2" id="KW-0288">FMN</keyword>
<dbReference type="AlphaFoldDB" id="D5EQF5"/>
<accession>D5EQF5</accession>
<dbReference type="RefSeq" id="WP_013044491.1">
    <property type="nucleotide sequence ID" value="NC_014008.1"/>
</dbReference>
<dbReference type="GO" id="GO:0051213">
    <property type="term" value="F:dioxygenase activity"/>
    <property type="evidence" value="ECO:0007669"/>
    <property type="project" value="UniProtKB-KW"/>
</dbReference>
<dbReference type="eggNOG" id="COG2070">
    <property type="taxonomic scope" value="Bacteria"/>
</dbReference>
<sequence length="479" mass="51852">MATDHKIHFSRELPMIIQGGMGAAVSNWCLARAVALSGEMGVVSGTALDSVMIRRLQDGDSNGDIRRALAAFPYPEFVGPILAKWFNPEGLPEGESYKLKPLPVIDMKHEQMALLIVAGFVEIYLAKEGHDGMVGINLLEKIQLPTLPTLFGAMLAGVDSVLMGGGIPLGIPAVLDAFAGLEEAELKINVIGADKEDNFSMRLDPMDFLPRDAKPLKRPMFFPVISSDILAKTFIKKASGRVDGFVVEHHSAGGHNAPPRRGDSYGPRDECNIEKVAALGLPFWLAGNRATPEGLRDALEHGAQGVQIGTAFACSDESGITREIKDEVITRYLEGTLVVETDMQASPTGYPFKRVDLAANATPQPCQKCDLGYLRHVYKQEDGSIGYRCPAAPAEIYSKKGGDPLDCEGKRCLCNGLLATIGMPQVNKGEVFQPLLTWGEHMDFLKGVLVDGRTQYRAVDMINYVRSGVTEELLQAVGA</sequence>
<keyword evidence="1" id="KW-0285">Flavoprotein</keyword>
<dbReference type="EMBL" id="CP001998">
    <property type="protein sequence ID" value="ADE55769.1"/>
    <property type="molecule type" value="Genomic_DNA"/>
</dbReference>
<dbReference type="SUPFAM" id="SSF51412">
    <property type="entry name" value="Inosine monophosphate dehydrogenase (IMPDH)"/>
    <property type="match status" value="1"/>
</dbReference>
<dbReference type="Gene3D" id="3.20.20.70">
    <property type="entry name" value="Aldolase class I"/>
    <property type="match status" value="1"/>
</dbReference>
<evidence type="ECO:0000313" key="5">
    <source>
        <dbReference type="Proteomes" id="UP000000925"/>
    </source>
</evidence>
<dbReference type="GO" id="GO:0018580">
    <property type="term" value="F:nitronate monooxygenase activity"/>
    <property type="evidence" value="ECO:0007669"/>
    <property type="project" value="InterPro"/>
</dbReference>
<dbReference type="Proteomes" id="UP000000925">
    <property type="component" value="Chromosome"/>
</dbReference>
<dbReference type="CDD" id="cd04730">
    <property type="entry name" value="NPD_like"/>
    <property type="match status" value="1"/>
</dbReference>
<dbReference type="PANTHER" id="PTHR32332">
    <property type="entry name" value="2-NITROPROPANE DIOXYGENASE"/>
    <property type="match status" value="1"/>
</dbReference>
<evidence type="ECO:0000256" key="1">
    <source>
        <dbReference type="ARBA" id="ARBA00022630"/>
    </source>
</evidence>
<protein>
    <submittedName>
        <fullName evidence="4">2-nitropropane dioxygenase, NPD</fullName>
    </submittedName>
</protein>
<evidence type="ECO:0000256" key="2">
    <source>
        <dbReference type="ARBA" id="ARBA00022643"/>
    </source>
</evidence>
<keyword evidence="5" id="KW-1185">Reference proteome</keyword>
<name>D5EQF5_CORAD</name>
<evidence type="ECO:0000256" key="3">
    <source>
        <dbReference type="ARBA" id="ARBA00023002"/>
    </source>
</evidence>
<dbReference type="Pfam" id="PF03060">
    <property type="entry name" value="NMO"/>
    <property type="match status" value="1"/>
</dbReference>
<dbReference type="KEGG" id="caa:Caka_2754"/>
<reference evidence="4 5" key="1">
    <citation type="journal article" date="2010" name="Stand. Genomic Sci.">
        <title>Complete genome sequence of Coraliomargarita akajimensis type strain (04OKA010-24).</title>
        <authorList>
            <person name="Mavromatis K."/>
            <person name="Abt B."/>
            <person name="Brambilla E."/>
            <person name="Lapidus A."/>
            <person name="Copeland A."/>
            <person name="Deshpande S."/>
            <person name="Nolan M."/>
            <person name="Lucas S."/>
            <person name="Tice H."/>
            <person name="Cheng J.F."/>
            <person name="Han C."/>
            <person name="Detter J.C."/>
            <person name="Woyke T."/>
            <person name="Goodwin L."/>
            <person name="Pitluck S."/>
            <person name="Held B."/>
            <person name="Brettin T."/>
            <person name="Tapia R."/>
            <person name="Ivanova N."/>
            <person name="Mikhailova N."/>
            <person name="Pati A."/>
            <person name="Liolios K."/>
            <person name="Chen A."/>
            <person name="Palaniappan K."/>
            <person name="Land M."/>
            <person name="Hauser L."/>
            <person name="Chang Y.J."/>
            <person name="Jeffries C.D."/>
            <person name="Rohde M."/>
            <person name="Goker M."/>
            <person name="Bristow J."/>
            <person name="Eisen J.A."/>
            <person name="Markowitz V."/>
            <person name="Hugenholtz P."/>
            <person name="Klenk H.P."/>
            <person name="Kyrpides N.C."/>
        </authorList>
    </citation>
    <scope>NUCLEOTIDE SEQUENCE [LARGE SCALE GENOMIC DNA]</scope>
    <source>
        <strain evidence="5">DSM 45221 / IAM 15411 / JCM 23193 / KCTC 12865</strain>
    </source>
</reference>
<gene>
    <name evidence="4" type="ordered locus">Caka_2754</name>
</gene>
<keyword evidence="3" id="KW-0560">Oxidoreductase</keyword>
<dbReference type="HOGENOM" id="CLU_567088_0_0_0"/>
<keyword evidence="4" id="KW-0223">Dioxygenase</keyword>
<organism evidence="4 5">
    <name type="scientific">Coraliomargarita akajimensis (strain DSM 45221 / IAM 15411 / JCM 23193 / KCTC 12865 / 04OKA010-24)</name>
    <dbReference type="NCBI Taxonomy" id="583355"/>
    <lineage>
        <taxon>Bacteria</taxon>
        <taxon>Pseudomonadati</taxon>
        <taxon>Verrucomicrobiota</taxon>
        <taxon>Opitutia</taxon>
        <taxon>Puniceicoccales</taxon>
        <taxon>Coraliomargaritaceae</taxon>
        <taxon>Coraliomargarita</taxon>
    </lineage>
</organism>
<proteinExistence type="predicted"/>
<dbReference type="InterPro" id="IPR013785">
    <property type="entry name" value="Aldolase_TIM"/>
</dbReference>
<dbReference type="InterPro" id="IPR004136">
    <property type="entry name" value="NMO"/>
</dbReference>
<dbReference type="PANTHER" id="PTHR32332:SF33">
    <property type="entry name" value="NITRONATE MONOOXYGENASE DOMAIN-CONTAINING PROTEIN"/>
    <property type="match status" value="1"/>
</dbReference>